<proteinExistence type="predicted"/>
<dbReference type="Proteomes" id="UP000010959">
    <property type="component" value="Unassembled WGS sequence"/>
</dbReference>
<sequence>MIISHRHKFIFIATQCTGSERIERALASVCGADDVIAAPPLQVRDPASHQDWELARNYEWKDVPFKAFCELINQITDPRVLAEAGKLYAKSKSFAATRHLGASCARRLVHPQVWKGYYKFCVEREPTGKIRSMYQSLPAEAKPASIDSWIETGRHSILSDFGLYSNQGRMLVDQVYAAESAEQWWPELCQKLGLGEQVRLPDLALNAGHLAELRLSPLSVRQIAIDFAREIQLFGYRPPPDIASA</sequence>
<evidence type="ECO:0000313" key="2">
    <source>
        <dbReference type="Proteomes" id="UP000010959"/>
    </source>
</evidence>
<evidence type="ECO:0008006" key="3">
    <source>
        <dbReference type="Google" id="ProtNLM"/>
    </source>
</evidence>
<organism evidence="1 2">
    <name type="scientific">Rhodopirellula baltica SWK14</name>
    <dbReference type="NCBI Taxonomy" id="993516"/>
    <lineage>
        <taxon>Bacteria</taxon>
        <taxon>Pseudomonadati</taxon>
        <taxon>Planctomycetota</taxon>
        <taxon>Planctomycetia</taxon>
        <taxon>Pirellulales</taxon>
        <taxon>Pirellulaceae</taxon>
        <taxon>Rhodopirellula</taxon>
    </lineage>
</organism>
<gene>
    <name evidence="1" type="ORF">RBSWK_05856</name>
</gene>
<dbReference type="PATRIC" id="fig|993516.3.peg.6277"/>
<reference evidence="1 2" key="1">
    <citation type="journal article" date="2013" name="Mar. Genomics">
        <title>Expression of sulfatases in Rhodopirellula baltica and the diversity of sulfatases in the genus Rhodopirellula.</title>
        <authorList>
            <person name="Wegner C.E."/>
            <person name="Richter-Heitmann T."/>
            <person name="Klindworth A."/>
            <person name="Klockow C."/>
            <person name="Richter M."/>
            <person name="Achstetter T."/>
            <person name="Glockner F.O."/>
            <person name="Harder J."/>
        </authorList>
    </citation>
    <scope>NUCLEOTIDE SEQUENCE [LARGE SCALE GENOMIC DNA]</scope>
    <source>
        <strain evidence="1 2">SWK14</strain>
    </source>
</reference>
<dbReference type="EMBL" id="AMWG01000163">
    <property type="protein sequence ID" value="ELP30258.1"/>
    <property type="molecule type" value="Genomic_DNA"/>
</dbReference>
<accession>L7C892</accession>
<name>L7C892_RHOBT</name>
<dbReference type="AlphaFoldDB" id="L7C892"/>
<comment type="caution">
    <text evidence="1">The sequence shown here is derived from an EMBL/GenBank/DDBJ whole genome shotgun (WGS) entry which is preliminary data.</text>
</comment>
<dbReference type="RefSeq" id="WP_007340392.1">
    <property type="nucleotide sequence ID" value="NZ_AMWG01000163.1"/>
</dbReference>
<evidence type="ECO:0000313" key="1">
    <source>
        <dbReference type="EMBL" id="ELP30258.1"/>
    </source>
</evidence>
<protein>
    <recommendedName>
        <fullName evidence="3">Sulfotransferase family protein</fullName>
    </recommendedName>
</protein>